<gene>
    <name evidence="5" type="ORF">PXEA_LOCUS12336</name>
</gene>
<feature type="domain" description="Spondin-like TSP1" evidence="4">
    <location>
        <begin position="26"/>
        <end position="80"/>
    </location>
</feature>
<organism evidence="5 6">
    <name type="scientific">Protopolystoma xenopodis</name>
    <dbReference type="NCBI Taxonomy" id="117903"/>
    <lineage>
        <taxon>Eukaryota</taxon>
        <taxon>Metazoa</taxon>
        <taxon>Spiralia</taxon>
        <taxon>Lophotrochozoa</taxon>
        <taxon>Platyhelminthes</taxon>
        <taxon>Monogenea</taxon>
        <taxon>Polyopisthocotylea</taxon>
        <taxon>Polystomatidea</taxon>
        <taxon>Polystomatidae</taxon>
        <taxon>Protopolystoma</taxon>
    </lineage>
</organism>
<proteinExistence type="predicted"/>
<dbReference type="OrthoDB" id="5814848at2759"/>
<dbReference type="PANTHER" id="PTHR11311">
    <property type="entry name" value="SPONDIN"/>
    <property type="match status" value="1"/>
</dbReference>
<keyword evidence="1" id="KW-0732">Signal</keyword>
<name>A0A3S5BBW5_9PLAT</name>
<dbReference type="EMBL" id="CAAALY010039232">
    <property type="protein sequence ID" value="VEL18896.1"/>
    <property type="molecule type" value="Genomic_DNA"/>
</dbReference>
<dbReference type="Proteomes" id="UP000784294">
    <property type="component" value="Unassembled WGS sequence"/>
</dbReference>
<sequence>MTGQESGIDSSDMQRLSQAIRPRQDCELSVWSGWGPCSAICASHKPGVQWRFRHIKRPARQEGKPCGLLYEKRECIETKC</sequence>
<evidence type="ECO:0000256" key="3">
    <source>
        <dbReference type="ARBA" id="ARBA00023180"/>
    </source>
</evidence>
<dbReference type="InterPro" id="IPR036383">
    <property type="entry name" value="TSP1_rpt_sf"/>
</dbReference>
<dbReference type="Pfam" id="PF19028">
    <property type="entry name" value="TSP1_spondin"/>
    <property type="match status" value="1"/>
</dbReference>
<dbReference type="InterPro" id="IPR051418">
    <property type="entry name" value="Spondin/Thrombospondin_T1"/>
</dbReference>
<dbReference type="PROSITE" id="PS50092">
    <property type="entry name" value="TSP1"/>
    <property type="match status" value="1"/>
</dbReference>
<evidence type="ECO:0000313" key="6">
    <source>
        <dbReference type="Proteomes" id="UP000784294"/>
    </source>
</evidence>
<keyword evidence="2" id="KW-1015">Disulfide bond</keyword>
<accession>A0A3S5BBW5</accession>
<keyword evidence="6" id="KW-1185">Reference proteome</keyword>
<dbReference type="GO" id="GO:0031012">
    <property type="term" value="C:extracellular matrix"/>
    <property type="evidence" value="ECO:0007669"/>
    <property type="project" value="TreeGrafter"/>
</dbReference>
<protein>
    <recommendedName>
        <fullName evidence="4">Spondin-like TSP1 domain-containing protein</fullName>
    </recommendedName>
</protein>
<dbReference type="Gene3D" id="2.20.100.10">
    <property type="entry name" value="Thrombospondin type-1 (TSP1) repeat"/>
    <property type="match status" value="1"/>
</dbReference>
<comment type="caution">
    <text evidence="5">The sequence shown here is derived from an EMBL/GenBank/DDBJ whole genome shotgun (WGS) entry which is preliminary data.</text>
</comment>
<dbReference type="InterPro" id="IPR000884">
    <property type="entry name" value="TSP1_rpt"/>
</dbReference>
<reference evidence="5" key="1">
    <citation type="submission" date="2018-11" db="EMBL/GenBank/DDBJ databases">
        <authorList>
            <consortium name="Pathogen Informatics"/>
        </authorList>
    </citation>
    <scope>NUCLEOTIDE SEQUENCE</scope>
</reference>
<evidence type="ECO:0000313" key="5">
    <source>
        <dbReference type="EMBL" id="VEL18896.1"/>
    </source>
</evidence>
<dbReference type="PANTHER" id="PTHR11311:SF15">
    <property type="entry name" value="SPONDIN-2"/>
    <property type="match status" value="1"/>
</dbReference>
<dbReference type="InterPro" id="IPR044004">
    <property type="entry name" value="TSP1_spondin_dom"/>
</dbReference>
<keyword evidence="3" id="KW-0325">Glycoprotein</keyword>
<dbReference type="AlphaFoldDB" id="A0A3S5BBW5"/>
<evidence type="ECO:0000256" key="1">
    <source>
        <dbReference type="ARBA" id="ARBA00022729"/>
    </source>
</evidence>
<dbReference type="FunFam" id="2.20.100.10:FF:000019">
    <property type="entry name" value="Thrombospondin type 1 domain containing 7A"/>
    <property type="match status" value="1"/>
</dbReference>
<evidence type="ECO:0000259" key="4">
    <source>
        <dbReference type="Pfam" id="PF19028"/>
    </source>
</evidence>
<evidence type="ECO:0000256" key="2">
    <source>
        <dbReference type="ARBA" id="ARBA00023157"/>
    </source>
</evidence>
<dbReference type="GO" id="GO:0007155">
    <property type="term" value="P:cell adhesion"/>
    <property type="evidence" value="ECO:0007669"/>
    <property type="project" value="TreeGrafter"/>
</dbReference>
<dbReference type="SUPFAM" id="SSF82895">
    <property type="entry name" value="TSP-1 type 1 repeat"/>
    <property type="match status" value="1"/>
</dbReference>